<dbReference type="InterPro" id="IPR013324">
    <property type="entry name" value="RNA_pol_sigma_r3/r4-like"/>
</dbReference>
<dbReference type="InterPro" id="IPR036388">
    <property type="entry name" value="WH-like_DNA-bd_sf"/>
</dbReference>
<dbReference type="PANTHER" id="PTHR43133:SF60">
    <property type="entry name" value="RNA POLYMERASE SIGMA FACTOR SIGV"/>
    <property type="match status" value="1"/>
</dbReference>
<evidence type="ECO:0000313" key="7">
    <source>
        <dbReference type="EMBL" id="MEW3466419.1"/>
    </source>
</evidence>
<dbReference type="PANTHER" id="PTHR43133">
    <property type="entry name" value="RNA POLYMERASE ECF-TYPE SIGMA FACTO"/>
    <property type="match status" value="1"/>
</dbReference>
<feature type="domain" description="RNA polymerase sigma-70 region 2" evidence="5">
    <location>
        <begin position="27"/>
        <end position="90"/>
    </location>
</feature>
<dbReference type="InterPro" id="IPR014284">
    <property type="entry name" value="RNA_pol_sigma-70_dom"/>
</dbReference>
<organism evidence="7 8">
    <name type="scientific">Enterococcus entomosocium</name>
    <dbReference type="NCBI Taxonomy" id="3034352"/>
    <lineage>
        <taxon>Bacteria</taxon>
        <taxon>Bacillati</taxon>
        <taxon>Bacillota</taxon>
        <taxon>Bacilli</taxon>
        <taxon>Lactobacillales</taxon>
        <taxon>Enterococcaceae</taxon>
        <taxon>Enterococcus</taxon>
    </lineage>
</organism>
<evidence type="ECO:0000256" key="2">
    <source>
        <dbReference type="ARBA" id="ARBA00023015"/>
    </source>
</evidence>
<sequence length="172" mass="20968">MIFIFKNRSQTKKVRYYEHLLEELIEGKYDQMYRIAYSYVYDHEDALDVLQDSFQKALKSFRNTVEIDNFQAWFYKILVRTAIDQWRVKRLRPFGLAFEETIELSHFRFDQSEFLELKEILERTPSPERDIIILKYFDGFTLQEIAQILNLNENTVKTKMYRSLVQFKHLLN</sequence>
<dbReference type="Gene3D" id="1.10.10.10">
    <property type="entry name" value="Winged helix-like DNA-binding domain superfamily/Winged helix DNA-binding domain"/>
    <property type="match status" value="1"/>
</dbReference>
<dbReference type="InterPro" id="IPR007627">
    <property type="entry name" value="RNA_pol_sigma70_r2"/>
</dbReference>
<gene>
    <name evidence="7" type="ORF">AB1I55_09980</name>
</gene>
<dbReference type="RefSeq" id="WP_005233050.1">
    <property type="nucleotide sequence ID" value="NZ_JARJAP010000004.1"/>
</dbReference>
<keyword evidence="2" id="KW-0805">Transcription regulation</keyword>
<keyword evidence="3" id="KW-0731">Sigma factor</keyword>
<accession>A0ABV3MG64</accession>
<proteinExistence type="inferred from homology"/>
<keyword evidence="8" id="KW-1185">Reference proteome</keyword>
<evidence type="ECO:0000259" key="6">
    <source>
        <dbReference type="Pfam" id="PF08281"/>
    </source>
</evidence>
<dbReference type="Proteomes" id="UP001554047">
    <property type="component" value="Unassembled WGS sequence"/>
</dbReference>
<name>A0ABV3MG64_9ENTE</name>
<reference evidence="7 8" key="1">
    <citation type="submission" date="2024-05" db="EMBL/GenBank/DDBJ databases">
        <title>Human gut microbiome strain richness.</title>
        <authorList>
            <person name="Chen-Liaw A."/>
        </authorList>
    </citation>
    <scope>NUCLEOTIDE SEQUENCE [LARGE SCALE GENOMIC DNA]</scope>
    <source>
        <strain evidence="7 8">J1100102st1_G3_J1100102_180507</strain>
    </source>
</reference>
<dbReference type="SUPFAM" id="SSF88659">
    <property type="entry name" value="Sigma3 and sigma4 domains of RNA polymerase sigma factors"/>
    <property type="match status" value="1"/>
</dbReference>
<dbReference type="InterPro" id="IPR013325">
    <property type="entry name" value="RNA_pol_sigma_r2"/>
</dbReference>
<dbReference type="NCBIfam" id="TIGR02937">
    <property type="entry name" value="sigma70-ECF"/>
    <property type="match status" value="1"/>
</dbReference>
<evidence type="ECO:0000259" key="5">
    <source>
        <dbReference type="Pfam" id="PF04542"/>
    </source>
</evidence>
<comment type="similarity">
    <text evidence="1">Belongs to the sigma-70 factor family. ECF subfamily.</text>
</comment>
<protein>
    <submittedName>
        <fullName evidence="7">RNA polymerase sigma factor</fullName>
    </submittedName>
</protein>
<evidence type="ECO:0000256" key="1">
    <source>
        <dbReference type="ARBA" id="ARBA00010641"/>
    </source>
</evidence>
<dbReference type="SUPFAM" id="SSF88946">
    <property type="entry name" value="Sigma2 domain of RNA polymerase sigma factors"/>
    <property type="match status" value="1"/>
</dbReference>
<dbReference type="InterPro" id="IPR039425">
    <property type="entry name" value="RNA_pol_sigma-70-like"/>
</dbReference>
<dbReference type="Gene3D" id="1.10.1740.10">
    <property type="match status" value="1"/>
</dbReference>
<feature type="domain" description="RNA polymerase sigma factor 70 region 4 type 2" evidence="6">
    <location>
        <begin position="116"/>
        <end position="164"/>
    </location>
</feature>
<dbReference type="GeneID" id="91574399"/>
<keyword evidence="4" id="KW-0804">Transcription</keyword>
<dbReference type="Pfam" id="PF04542">
    <property type="entry name" value="Sigma70_r2"/>
    <property type="match status" value="1"/>
</dbReference>
<dbReference type="EMBL" id="JBFDTB010000015">
    <property type="protein sequence ID" value="MEW3466419.1"/>
    <property type="molecule type" value="Genomic_DNA"/>
</dbReference>
<evidence type="ECO:0000313" key="8">
    <source>
        <dbReference type="Proteomes" id="UP001554047"/>
    </source>
</evidence>
<dbReference type="InterPro" id="IPR013249">
    <property type="entry name" value="RNA_pol_sigma70_r4_t2"/>
</dbReference>
<dbReference type="Pfam" id="PF08281">
    <property type="entry name" value="Sigma70_r4_2"/>
    <property type="match status" value="1"/>
</dbReference>
<dbReference type="CDD" id="cd06171">
    <property type="entry name" value="Sigma70_r4"/>
    <property type="match status" value="1"/>
</dbReference>
<evidence type="ECO:0000256" key="3">
    <source>
        <dbReference type="ARBA" id="ARBA00023082"/>
    </source>
</evidence>
<evidence type="ECO:0000256" key="4">
    <source>
        <dbReference type="ARBA" id="ARBA00023163"/>
    </source>
</evidence>
<comment type="caution">
    <text evidence="7">The sequence shown here is derived from an EMBL/GenBank/DDBJ whole genome shotgun (WGS) entry which is preliminary data.</text>
</comment>